<dbReference type="OrthoDB" id="1325302at2"/>
<dbReference type="RefSeq" id="WP_089895135.1">
    <property type="nucleotide sequence ID" value="NZ_FOJG01000001.1"/>
</dbReference>
<accession>A0A1I0RA92</accession>
<dbReference type="STRING" id="29529.SAMN04488122_2517"/>
<evidence type="ECO:0000313" key="2">
    <source>
        <dbReference type="Proteomes" id="UP000199310"/>
    </source>
</evidence>
<proteinExistence type="predicted"/>
<evidence type="ECO:0000313" key="1">
    <source>
        <dbReference type="EMBL" id="SEW37532.1"/>
    </source>
</evidence>
<sequence>MLINTGKLVYQWLRQIDQATGLPTGLRKPNDPGDLDYVPPVDSPGYCPIPYSWEPLDPYCVKTSEADSNNTGYKGWRNRRRLLANIPDGFVEPNLQWEGSGTWFPPVYDDVSCPIVVTQLQAFDYCVLTFGFQDYDGVNLQTFAGGIKTGTQLDTRWAGVTPSYSDFPYNSPPQDAYYSWRKDMYGRERLLLNFKSIAMLETTAATTDIGIRTMWEICRMGDFDMRVRTYLGGTMMDNNGEFQNTGGTLVQDITLSANGTKMGTYPRYNSSEDAAMFRYNRSTKQATLQIL</sequence>
<organism evidence="1 2">
    <name type="scientific">Chitinophaga arvensicola</name>
    <dbReference type="NCBI Taxonomy" id="29529"/>
    <lineage>
        <taxon>Bacteria</taxon>
        <taxon>Pseudomonadati</taxon>
        <taxon>Bacteroidota</taxon>
        <taxon>Chitinophagia</taxon>
        <taxon>Chitinophagales</taxon>
        <taxon>Chitinophagaceae</taxon>
        <taxon>Chitinophaga</taxon>
    </lineage>
</organism>
<keyword evidence="2" id="KW-1185">Reference proteome</keyword>
<dbReference type="Proteomes" id="UP000199310">
    <property type="component" value="Unassembled WGS sequence"/>
</dbReference>
<name>A0A1I0RA92_9BACT</name>
<dbReference type="EMBL" id="FOJG01000001">
    <property type="protein sequence ID" value="SEW37532.1"/>
    <property type="molecule type" value="Genomic_DNA"/>
</dbReference>
<gene>
    <name evidence="1" type="ORF">SAMN04488122_2517</name>
</gene>
<protein>
    <submittedName>
        <fullName evidence="1">Uncharacterized protein</fullName>
    </submittedName>
</protein>
<reference evidence="2" key="1">
    <citation type="submission" date="2016-10" db="EMBL/GenBank/DDBJ databases">
        <authorList>
            <person name="Varghese N."/>
            <person name="Submissions S."/>
        </authorList>
    </citation>
    <scope>NUCLEOTIDE SEQUENCE [LARGE SCALE GENOMIC DNA]</scope>
    <source>
        <strain evidence="2">DSM 3695</strain>
    </source>
</reference>
<dbReference type="AlphaFoldDB" id="A0A1I0RA92"/>